<dbReference type="InterPro" id="IPR013538">
    <property type="entry name" value="ASHA1/2-like_C"/>
</dbReference>
<feature type="domain" description="Activator of Hsp90 ATPase homologue 1/2-like C-terminal" evidence="2">
    <location>
        <begin position="37"/>
        <end position="128"/>
    </location>
</feature>
<evidence type="ECO:0000256" key="1">
    <source>
        <dbReference type="ARBA" id="ARBA00006817"/>
    </source>
</evidence>
<comment type="caution">
    <text evidence="3">The sequence shown here is derived from an EMBL/GenBank/DDBJ whole genome shotgun (WGS) entry which is preliminary data.</text>
</comment>
<dbReference type="RefSeq" id="WP_045277089.1">
    <property type="nucleotide sequence ID" value="NZ_BAAAUP010000002.1"/>
</dbReference>
<gene>
    <name evidence="3" type="ORF">RS81_03178</name>
</gene>
<dbReference type="AlphaFoldDB" id="A0A0M2H1V3"/>
<dbReference type="Gene3D" id="3.30.530.20">
    <property type="match status" value="1"/>
</dbReference>
<evidence type="ECO:0000313" key="3">
    <source>
        <dbReference type="EMBL" id="KJL37424.1"/>
    </source>
</evidence>
<dbReference type="PATRIC" id="fig|92835.4.peg.3206"/>
<comment type="similarity">
    <text evidence="1">Belongs to the AHA1 family.</text>
</comment>
<dbReference type="EMBL" id="JYIZ01000057">
    <property type="protein sequence ID" value="KJL37424.1"/>
    <property type="molecule type" value="Genomic_DNA"/>
</dbReference>
<dbReference type="STRING" id="92835.RS81_03178"/>
<accession>A0A0M2H1V3</accession>
<dbReference type="Proteomes" id="UP000033956">
    <property type="component" value="Unassembled WGS sequence"/>
</dbReference>
<dbReference type="OrthoDB" id="8117292at2"/>
<keyword evidence="4" id="KW-1185">Reference proteome</keyword>
<dbReference type="InterPro" id="IPR023393">
    <property type="entry name" value="START-like_dom_sf"/>
</dbReference>
<sequence length="216" mass="22590">MVDVNAQIAAVDRAVRTDALDGAETRVQTLAQTYPSPLDDVWDAVTSADRIARWFLPVSGELTLGGRYQLEGNAAGEVLACTPPADGSAGYRATWEYGGGVSWIEIALRSEGSDTTRLELIHTARTADLPPGFWELYGPGATGVGWDGGLLGLALHLAGSGDVTPETAEAWAFTDEGRSFYRAAADGWARAQVADGGDAVAAQASADATYGFYTGT</sequence>
<organism evidence="3 4">
    <name type="scientific">Microbacterium terrae</name>
    <dbReference type="NCBI Taxonomy" id="69369"/>
    <lineage>
        <taxon>Bacteria</taxon>
        <taxon>Bacillati</taxon>
        <taxon>Actinomycetota</taxon>
        <taxon>Actinomycetes</taxon>
        <taxon>Micrococcales</taxon>
        <taxon>Microbacteriaceae</taxon>
        <taxon>Microbacterium</taxon>
    </lineage>
</organism>
<reference evidence="3 4" key="1">
    <citation type="submission" date="2015-02" db="EMBL/GenBank/DDBJ databases">
        <title>Draft genome sequences of ten Microbacterium spp. with emphasis on heavy metal contaminated environments.</title>
        <authorList>
            <person name="Corretto E."/>
        </authorList>
    </citation>
    <scope>NUCLEOTIDE SEQUENCE [LARGE SCALE GENOMIC DNA]</scope>
    <source>
        <strain evidence="3 4">DSM 12510</strain>
    </source>
</reference>
<name>A0A0M2H1V3_9MICO</name>
<proteinExistence type="inferred from homology"/>
<evidence type="ECO:0000313" key="4">
    <source>
        <dbReference type="Proteomes" id="UP000033956"/>
    </source>
</evidence>
<dbReference type="Pfam" id="PF08327">
    <property type="entry name" value="AHSA1"/>
    <property type="match status" value="1"/>
</dbReference>
<evidence type="ECO:0000259" key="2">
    <source>
        <dbReference type="Pfam" id="PF08327"/>
    </source>
</evidence>
<protein>
    <recommendedName>
        <fullName evidence="2">Activator of Hsp90 ATPase homologue 1/2-like C-terminal domain-containing protein</fullName>
    </recommendedName>
</protein>
<dbReference type="SUPFAM" id="SSF55961">
    <property type="entry name" value="Bet v1-like"/>
    <property type="match status" value="1"/>
</dbReference>